<reference evidence="2 3" key="1">
    <citation type="submission" date="2019-03" db="EMBL/GenBank/DDBJ databases">
        <title>Genomic Encyclopedia of Type Strains, Phase IV (KMG-IV): sequencing the most valuable type-strain genomes for metagenomic binning, comparative biology and taxonomic classification.</title>
        <authorList>
            <person name="Goeker M."/>
        </authorList>
    </citation>
    <scope>NUCLEOTIDE SEQUENCE [LARGE SCALE GENOMIC DNA]</scope>
    <source>
        <strain evidence="2 3">DSM 21100</strain>
    </source>
</reference>
<evidence type="ECO:0000313" key="2">
    <source>
        <dbReference type="EMBL" id="TCS90307.1"/>
    </source>
</evidence>
<dbReference type="SUPFAM" id="SSF51735">
    <property type="entry name" value="NAD(P)-binding Rossmann-fold domains"/>
    <property type="match status" value="1"/>
</dbReference>
<dbReference type="OrthoDB" id="9801785at2"/>
<dbReference type="InterPro" id="IPR036291">
    <property type="entry name" value="NAD(P)-bd_dom_sf"/>
</dbReference>
<dbReference type="EMBL" id="SMAD01000001">
    <property type="protein sequence ID" value="TCS90307.1"/>
    <property type="molecule type" value="Genomic_DNA"/>
</dbReference>
<dbReference type="Pfam" id="PF16363">
    <property type="entry name" value="GDP_Man_Dehyd"/>
    <property type="match status" value="1"/>
</dbReference>
<name>A0A4R3KWW8_9SPHI</name>
<dbReference type="AlphaFoldDB" id="A0A4R3KWW8"/>
<dbReference type="InterPro" id="IPR016040">
    <property type="entry name" value="NAD(P)-bd_dom"/>
</dbReference>
<dbReference type="Proteomes" id="UP000295807">
    <property type="component" value="Unassembled WGS sequence"/>
</dbReference>
<dbReference type="RefSeq" id="WP_132127746.1">
    <property type="nucleotide sequence ID" value="NZ_CP042432.1"/>
</dbReference>
<dbReference type="Gene3D" id="3.40.50.720">
    <property type="entry name" value="NAD(P)-binding Rossmann-like Domain"/>
    <property type="match status" value="1"/>
</dbReference>
<protein>
    <submittedName>
        <fullName evidence="2">UDP-glucuronate 4-epimerase</fullName>
    </submittedName>
</protein>
<accession>A0A4R3KWW8</accession>
<evidence type="ECO:0000259" key="1">
    <source>
        <dbReference type="Pfam" id="PF16363"/>
    </source>
</evidence>
<feature type="domain" description="NAD(P)-binding" evidence="1">
    <location>
        <begin position="5"/>
        <end position="307"/>
    </location>
</feature>
<comment type="caution">
    <text evidence="2">The sequence shown here is derived from an EMBL/GenBank/DDBJ whole genome shotgun (WGS) entry which is preliminary data.</text>
</comment>
<sequence length="321" mass="36509">MNHVLVTGGAGFIGSSLCEHLLKDPGVKVTCIDNFDPFYPESFKRRNLSELEKNPRFKLVEQDISELGDLEVWLPDDYDAIVHLAAKAGVRPSIQQPAQYQQVNVIGTQNLLDFARIRGIKQFVFGSSSSVYGINPNVPWREEEKLMPISPYASTKLSGEMIGHTYMHLYGIRFIALRFFTVYGPRQRPDLAIHKFTRDIFQGDPITVYGDGSSSRDYTYVDDIVQGILAAVRYDQSSFEIINLGNHQGVRLSEMIETIEKISGRKATIDRRPEQPGDVPQTYADISKAGKLLNYHPKTNFEQGIRRFTAWFEENQDWLLL</sequence>
<evidence type="ECO:0000313" key="3">
    <source>
        <dbReference type="Proteomes" id="UP000295807"/>
    </source>
</evidence>
<proteinExistence type="predicted"/>
<dbReference type="PRINTS" id="PR01713">
    <property type="entry name" value="NUCEPIMERASE"/>
</dbReference>
<keyword evidence="3" id="KW-1185">Reference proteome</keyword>
<gene>
    <name evidence="2" type="ORF">EDD80_101507</name>
</gene>
<organism evidence="2 3">
    <name type="scientific">Anseongella ginsenosidimutans</name>
    <dbReference type="NCBI Taxonomy" id="496056"/>
    <lineage>
        <taxon>Bacteria</taxon>
        <taxon>Pseudomonadati</taxon>
        <taxon>Bacteroidota</taxon>
        <taxon>Sphingobacteriia</taxon>
        <taxon>Sphingobacteriales</taxon>
        <taxon>Sphingobacteriaceae</taxon>
        <taxon>Anseongella</taxon>
    </lineage>
</organism>
<dbReference type="Gene3D" id="3.90.25.10">
    <property type="entry name" value="UDP-galactose 4-epimerase, domain 1"/>
    <property type="match status" value="1"/>
</dbReference>
<dbReference type="PANTHER" id="PTHR43000">
    <property type="entry name" value="DTDP-D-GLUCOSE 4,6-DEHYDRATASE-RELATED"/>
    <property type="match status" value="1"/>
</dbReference>